<dbReference type="OrthoDB" id="7722975at2759"/>
<keyword evidence="5 8" id="KW-0732">Signal</keyword>
<evidence type="ECO:0000256" key="3">
    <source>
        <dbReference type="ARBA" id="ARBA00012643"/>
    </source>
</evidence>
<gene>
    <name evidence="10" type="ORF">OFUS_LOCUS24750</name>
</gene>
<dbReference type="Gene3D" id="3.60.21.10">
    <property type="match status" value="1"/>
</dbReference>
<evidence type="ECO:0000256" key="8">
    <source>
        <dbReference type="SAM" id="SignalP"/>
    </source>
</evidence>
<evidence type="ECO:0000313" key="10">
    <source>
        <dbReference type="EMBL" id="CAH1800914.1"/>
    </source>
</evidence>
<name>A0A8S4Q377_OWEFU</name>
<keyword evidence="7" id="KW-0378">Hydrolase</keyword>
<evidence type="ECO:0000256" key="1">
    <source>
        <dbReference type="ARBA" id="ARBA00000815"/>
    </source>
</evidence>
<dbReference type="GO" id="GO:0006196">
    <property type="term" value="P:AMP catabolic process"/>
    <property type="evidence" value="ECO:0007669"/>
    <property type="project" value="TreeGrafter"/>
</dbReference>
<feature type="chain" id="PRO_5035863235" description="5'-nucleotidase" evidence="8">
    <location>
        <begin position="26"/>
        <end position="263"/>
    </location>
</feature>
<evidence type="ECO:0000256" key="5">
    <source>
        <dbReference type="ARBA" id="ARBA00022729"/>
    </source>
</evidence>
<keyword evidence="11" id="KW-1185">Reference proteome</keyword>
<keyword evidence="6" id="KW-0547">Nucleotide-binding</keyword>
<keyword evidence="4" id="KW-0479">Metal-binding</keyword>
<reference evidence="10" key="1">
    <citation type="submission" date="2022-03" db="EMBL/GenBank/DDBJ databases">
        <authorList>
            <person name="Martin C."/>
        </authorList>
    </citation>
    <scope>NUCLEOTIDE SEQUENCE</scope>
</reference>
<dbReference type="GO" id="GO:0046872">
    <property type="term" value="F:metal ion binding"/>
    <property type="evidence" value="ECO:0007669"/>
    <property type="project" value="UniProtKB-KW"/>
</dbReference>
<proteinExistence type="inferred from homology"/>
<dbReference type="GO" id="GO:0000166">
    <property type="term" value="F:nucleotide binding"/>
    <property type="evidence" value="ECO:0007669"/>
    <property type="project" value="UniProtKB-KW"/>
</dbReference>
<dbReference type="Proteomes" id="UP000749559">
    <property type="component" value="Unassembled WGS sequence"/>
</dbReference>
<feature type="signal peptide" evidence="8">
    <location>
        <begin position="1"/>
        <end position="25"/>
    </location>
</feature>
<protein>
    <recommendedName>
        <fullName evidence="3">5'-nucleotidase</fullName>
        <ecNumber evidence="3">3.1.3.5</ecNumber>
    </recommendedName>
</protein>
<dbReference type="CDD" id="cd07409">
    <property type="entry name" value="MPP_CD73_N"/>
    <property type="match status" value="1"/>
</dbReference>
<feature type="domain" description="Calcineurin-like phosphoesterase" evidence="9">
    <location>
        <begin position="30"/>
        <end position="245"/>
    </location>
</feature>
<dbReference type="AlphaFoldDB" id="A0A8S4Q377"/>
<sequence>MYMVAIFSLSILAICCMSGMLDVHAALNVTILHTNDIHARMEQFGKYGSPCKPEELANNQCYGGVARRFTKIKEIRQMEENVLLLDAGDQFLGTVWFHAFDGLANAQFMNMMAYDAMSLGNHEFDIDIDGLVDFLDNTTFPVLACNVDDSEEPRMQGKFKKSTVIEVQGQKIGIIGYLISSMPELSIKLGKLKFLEEVPSIQAEVTRLEAEGINKFIAVGHSGWEKDLEIAEKVTGIDIVVGGHTNTFFRRAISDHSDTGLGS</sequence>
<dbReference type="PRINTS" id="PR01607">
    <property type="entry name" value="APYRASEFAMLY"/>
</dbReference>
<dbReference type="InterPro" id="IPR029052">
    <property type="entry name" value="Metallo-depent_PP-like"/>
</dbReference>
<dbReference type="EC" id="3.1.3.5" evidence="3"/>
<comment type="catalytic activity">
    <reaction evidence="1">
        <text>a ribonucleoside 5'-phosphate + H2O = a ribonucleoside + phosphate</text>
        <dbReference type="Rhea" id="RHEA:12484"/>
        <dbReference type="ChEBI" id="CHEBI:15377"/>
        <dbReference type="ChEBI" id="CHEBI:18254"/>
        <dbReference type="ChEBI" id="CHEBI:43474"/>
        <dbReference type="ChEBI" id="CHEBI:58043"/>
        <dbReference type="EC" id="3.1.3.5"/>
    </reaction>
</comment>
<evidence type="ECO:0000256" key="4">
    <source>
        <dbReference type="ARBA" id="ARBA00022723"/>
    </source>
</evidence>
<dbReference type="InterPro" id="IPR006179">
    <property type="entry name" value="5_nucleotidase/apyrase"/>
</dbReference>
<dbReference type="GO" id="GO:0005886">
    <property type="term" value="C:plasma membrane"/>
    <property type="evidence" value="ECO:0007669"/>
    <property type="project" value="TreeGrafter"/>
</dbReference>
<dbReference type="EMBL" id="CAIIXF020000012">
    <property type="protein sequence ID" value="CAH1800914.1"/>
    <property type="molecule type" value="Genomic_DNA"/>
</dbReference>
<comment type="caution">
    <text evidence="10">The sequence shown here is derived from an EMBL/GenBank/DDBJ whole genome shotgun (WGS) entry which is preliminary data.</text>
</comment>
<evidence type="ECO:0000313" key="11">
    <source>
        <dbReference type="Proteomes" id="UP000749559"/>
    </source>
</evidence>
<dbReference type="GO" id="GO:0008253">
    <property type="term" value="F:5'-nucleotidase activity"/>
    <property type="evidence" value="ECO:0007669"/>
    <property type="project" value="UniProtKB-EC"/>
</dbReference>
<dbReference type="InterPro" id="IPR006146">
    <property type="entry name" value="5'-Nucleotdase_CS"/>
</dbReference>
<dbReference type="SUPFAM" id="SSF56300">
    <property type="entry name" value="Metallo-dependent phosphatases"/>
    <property type="match status" value="1"/>
</dbReference>
<accession>A0A8S4Q377</accession>
<evidence type="ECO:0000259" key="9">
    <source>
        <dbReference type="Pfam" id="PF00149"/>
    </source>
</evidence>
<dbReference type="FunFam" id="3.60.21.10:FF:000020">
    <property type="entry name" value="NT5E isoform 4"/>
    <property type="match status" value="1"/>
</dbReference>
<evidence type="ECO:0000256" key="6">
    <source>
        <dbReference type="ARBA" id="ARBA00022741"/>
    </source>
</evidence>
<dbReference type="PANTHER" id="PTHR11575">
    <property type="entry name" value="5'-NUCLEOTIDASE-RELATED"/>
    <property type="match status" value="1"/>
</dbReference>
<comment type="similarity">
    <text evidence="2">Belongs to the 5'-nucleotidase family.</text>
</comment>
<dbReference type="PANTHER" id="PTHR11575:SF24">
    <property type="entry name" value="5'-NUCLEOTIDASE"/>
    <property type="match status" value="1"/>
</dbReference>
<evidence type="ECO:0000256" key="7">
    <source>
        <dbReference type="ARBA" id="ARBA00022801"/>
    </source>
</evidence>
<organism evidence="10 11">
    <name type="scientific">Owenia fusiformis</name>
    <name type="common">Polychaete worm</name>
    <dbReference type="NCBI Taxonomy" id="6347"/>
    <lineage>
        <taxon>Eukaryota</taxon>
        <taxon>Metazoa</taxon>
        <taxon>Spiralia</taxon>
        <taxon>Lophotrochozoa</taxon>
        <taxon>Annelida</taxon>
        <taxon>Polychaeta</taxon>
        <taxon>Sedentaria</taxon>
        <taxon>Canalipalpata</taxon>
        <taxon>Sabellida</taxon>
        <taxon>Oweniida</taxon>
        <taxon>Oweniidae</taxon>
        <taxon>Owenia</taxon>
    </lineage>
</organism>
<dbReference type="InterPro" id="IPR004843">
    <property type="entry name" value="Calcineurin-like_PHP"/>
</dbReference>
<dbReference type="PROSITE" id="PS00786">
    <property type="entry name" value="5_NUCLEOTIDASE_2"/>
    <property type="match status" value="1"/>
</dbReference>
<dbReference type="Pfam" id="PF00149">
    <property type="entry name" value="Metallophos"/>
    <property type="match status" value="1"/>
</dbReference>
<dbReference type="PROSITE" id="PS00785">
    <property type="entry name" value="5_NUCLEOTIDASE_1"/>
    <property type="match status" value="1"/>
</dbReference>
<evidence type="ECO:0000256" key="2">
    <source>
        <dbReference type="ARBA" id="ARBA00006654"/>
    </source>
</evidence>